<protein>
    <submittedName>
        <fullName evidence="3">GL22232</fullName>
    </submittedName>
</protein>
<sequence>MIVGPAKAGLFRNARNFTPSIVINGSVQVQVKDSLRYLGVVFDHKHNFHKHLDLVLGKAKRQMAIVSRYFGLISSSNTGASSSSSSSSSLSALDNNNNEKITKIRSLIYKKLIQPLLLIGIGGVIVTAVVAAAVHSGGGGCVGIGSGVDVDDHFKYRDTSGSGSDTSGSGSDTSGSGSDTSGSSTSGRTN</sequence>
<feature type="region of interest" description="Disordered" evidence="1">
    <location>
        <begin position="156"/>
        <end position="190"/>
    </location>
</feature>
<evidence type="ECO:0000313" key="3">
    <source>
        <dbReference type="EMBL" id="EDW37682.1"/>
    </source>
</evidence>
<evidence type="ECO:0000256" key="1">
    <source>
        <dbReference type="SAM" id="MobiDB-lite"/>
    </source>
</evidence>
<keyword evidence="4" id="KW-1185">Reference proteome</keyword>
<gene>
    <name evidence="3" type="primary">Dper\GL22232</name>
    <name evidence="3" type="ORF">Dper_GL22232</name>
</gene>
<keyword evidence="2" id="KW-0812">Transmembrane</keyword>
<proteinExistence type="predicted"/>
<evidence type="ECO:0000256" key="2">
    <source>
        <dbReference type="SAM" id="Phobius"/>
    </source>
</evidence>
<accession>B4HD63</accession>
<reference evidence="3 4" key="1">
    <citation type="journal article" date="2007" name="Nature">
        <title>Evolution of genes and genomes on the Drosophila phylogeny.</title>
        <authorList>
            <consortium name="Drosophila 12 Genomes Consortium"/>
            <person name="Clark A.G."/>
            <person name="Eisen M.B."/>
            <person name="Smith D.R."/>
            <person name="Bergman C.M."/>
            <person name="Oliver B."/>
            <person name="Markow T.A."/>
            <person name="Kaufman T.C."/>
            <person name="Kellis M."/>
            <person name="Gelbart W."/>
            <person name="Iyer V.N."/>
            <person name="Pollard D.A."/>
            <person name="Sackton T.B."/>
            <person name="Larracuente A.M."/>
            <person name="Singh N.D."/>
            <person name="Abad J.P."/>
            <person name="Abt D.N."/>
            <person name="Adryan B."/>
            <person name="Aguade M."/>
            <person name="Akashi H."/>
            <person name="Anderson W.W."/>
            <person name="Aquadro C.F."/>
            <person name="Ardell D.H."/>
            <person name="Arguello R."/>
            <person name="Artieri C.G."/>
            <person name="Barbash D.A."/>
            <person name="Barker D."/>
            <person name="Barsanti P."/>
            <person name="Batterham P."/>
            <person name="Batzoglou S."/>
            <person name="Begun D."/>
            <person name="Bhutkar A."/>
            <person name="Blanco E."/>
            <person name="Bosak S.A."/>
            <person name="Bradley R.K."/>
            <person name="Brand A.D."/>
            <person name="Brent M.R."/>
            <person name="Brooks A.N."/>
            <person name="Brown R.H."/>
            <person name="Butlin R.K."/>
            <person name="Caggese C."/>
            <person name="Calvi B.R."/>
            <person name="Bernardo de Carvalho A."/>
            <person name="Caspi A."/>
            <person name="Castrezana S."/>
            <person name="Celniker S.E."/>
            <person name="Chang J.L."/>
            <person name="Chapple C."/>
            <person name="Chatterji S."/>
            <person name="Chinwalla A."/>
            <person name="Civetta A."/>
            <person name="Clifton S.W."/>
            <person name="Comeron J.M."/>
            <person name="Costello J.C."/>
            <person name="Coyne J.A."/>
            <person name="Daub J."/>
            <person name="David R.G."/>
            <person name="Delcher A.L."/>
            <person name="Delehaunty K."/>
            <person name="Do C.B."/>
            <person name="Ebling H."/>
            <person name="Edwards K."/>
            <person name="Eickbush T."/>
            <person name="Evans J.D."/>
            <person name="Filipski A."/>
            <person name="Findeiss S."/>
            <person name="Freyhult E."/>
            <person name="Fulton L."/>
            <person name="Fulton R."/>
            <person name="Garcia A.C."/>
            <person name="Gardiner A."/>
            <person name="Garfield D.A."/>
            <person name="Garvin B.E."/>
            <person name="Gibson G."/>
            <person name="Gilbert D."/>
            <person name="Gnerre S."/>
            <person name="Godfrey J."/>
            <person name="Good R."/>
            <person name="Gotea V."/>
            <person name="Gravely B."/>
            <person name="Greenberg A.J."/>
            <person name="Griffiths-Jones S."/>
            <person name="Gross S."/>
            <person name="Guigo R."/>
            <person name="Gustafson E.A."/>
            <person name="Haerty W."/>
            <person name="Hahn M.W."/>
            <person name="Halligan D.L."/>
            <person name="Halpern A.L."/>
            <person name="Halter G.M."/>
            <person name="Han M.V."/>
            <person name="Heger A."/>
            <person name="Hillier L."/>
            <person name="Hinrichs A.S."/>
            <person name="Holmes I."/>
            <person name="Hoskins R.A."/>
            <person name="Hubisz M.J."/>
            <person name="Hultmark D."/>
            <person name="Huntley M.A."/>
            <person name="Jaffe D.B."/>
            <person name="Jagadeeshan S."/>
            <person name="Jeck W.R."/>
            <person name="Johnson J."/>
            <person name="Jones C.D."/>
            <person name="Jordan W.C."/>
            <person name="Karpen G.H."/>
            <person name="Kataoka E."/>
            <person name="Keightley P.D."/>
            <person name="Kheradpour P."/>
            <person name="Kirkness E.F."/>
            <person name="Koerich L.B."/>
            <person name="Kristiansen K."/>
            <person name="Kudrna D."/>
            <person name="Kulathinal R.J."/>
            <person name="Kumar S."/>
            <person name="Kwok R."/>
            <person name="Lander E."/>
            <person name="Langley C.H."/>
            <person name="Lapoint R."/>
            <person name="Lazzaro B.P."/>
            <person name="Lee S.J."/>
            <person name="Levesque L."/>
            <person name="Li R."/>
            <person name="Lin C.F."/>
            <person name="Lin M.F."/>
            <person name="Lindblad-Toh K."/>
            <person name="Llopart A."/>
            <person name="Long M."/>
            <person name="Low L."/>
            <person name="Lozovsky E."/>
            <person name="Lu J."/>
            <person name="Luo M."/>
            <person name="Machado C.A."/>
            <person name="Makalowski W."/>
            <person name="Marzo M."/>
            <person name="Matsuda M."/>
            <person name="Matzkin L."/>
            <person name="McAllister B."/>
            <person name="McBride C.S."/>
            <person name="McKernan B."/>
            <person name="McKernan K."/>
            <person name="Mendez-Lago M."/>
            <person name="Minx P."/>
            <person name="Mollenhauer M.U."/>
            <person name="Montooth K."/>
            <person name="Mount S.M."/>
            <person name="Mu X."/>
            <person name="Myers E."/>
            <person name="Negre B."/>
            <person name="Newfeld S."/>
            <person name="Nielsen R."/>
            <person name="Noor M.A."/>
            <person name="O'Grady P."/>
            <person name="Pachter L."/>
            <person name="Papaceit M."/>
            <person name="Parisi M.J."/>
            <person name="Parisi M."/>
            <person name="Parts L."/>
            <person name="Pedersen J.S."/>
            <person name="Pesole G."/>
            <person name="Phillippy A.M."/>
            <person name="Ponting C.P."/>
            <person name="Pop M."/>
            <person name="Porcelli D."/>
            <person name="Powell J.R."/>
            <person name="Prohaska S."/>
            <person name="Pruitt K."/>
            <person name="Puig M."/>
            <person name="Quesneville H."/>
            <person name="Ram K.R."/>
            <person name="Rand D."/>
            <person name="Rasmussen M.D."/>
            <person name="Reed L.K."/>
            <person name="Reenan R."/>
            <person name="Reily A."/>
            <person name="Remington K.A."/>
            <person name="Rieger T.T."/>
            <person name="Ritchie M.G."/>
            <person name="Robin C."/>
            <person name="Rogers Y.H."/>
            <person name="Rohde C."/>
            <person name="Rozas J."/>
            <person name="Rubenfield M.J."/>
            <person name="Ruiz A."/>
            <person name="Russo S."/>
            <person name="Salzberg S.L."/>
            <person name="Sanchez-Gracia A."/>
            <person name="Saranga D.J."/>
            <person name="Sato H."/>
            <person name="Schaeffer S.W."/>
            <person name="Schatz M.C."/>
            <person name="Schlenke T."/>
            <person name="Schwartz R."/>
            <person name="Segarra C."/>
            <person name="Singh R.S."/>
            <person name="Sirot L."/>
            <person name="Sirota M."/>
            <person name="Sisneros N.B."/>
            <person name="Smith C.D."/>
            <person name="Smith T.F."/>
            <person name="Spieth J."/>
            <person name="Stage D.E."/>
            <person name="Stark A."/>
            <person name="Stephan W."/>
            <person name="Strausberg R.L."/>
            <person name="Strempel S."/>
            <person name="Sturgill D."/>
            <person name="Sutton G."/>
            <person name="Sutton G.G."/>
            <person name="Tao W."/>
            <person name="Teichmann S."/>
            <person name="Tobari Y.N."/>
            <person name="Tomimura Y."/>
            <person name="Tsolas J.M."/>
            <person name="Valente V.L."/>
            <person name="Venter E."/>
            <person name="Venter J.C."/>
            <person name="Vicario S."/>
            <person name="Vieira F.G."/>
            <person name="Vilella A.J."/>
            <person name="Villasante A."/>
            <person name="Walenz B."/>
            <person name="Wang J."/>
            <person name="Wasserman M."/>
            <person name="Watts T."/>
            <person name="Wilson D."/>
            <person name="Wilson R.K."/>
            <person name="Wing R.A."/>
            <person name="Wolfner M.F."/>
            <person name="Wong A."/>
            <person name="Wong G.K."/>
            <person name="Wu C.I."/>
            <person name="Wu G."/>
            <person name="Yamamoto D."/>
            <person name="Yang H.P."/>
            <person name="Yang S.P."/>
            <person name="Yorke J.A."/>
            <person name="Yoshida K."/>
            <person name="Zdobnov E."/>
            <person name="Zhang P."/>
            <person name="Zhang Y."/>
            <person name="Zimin A.V."/>
            <person name="Baldwin J."/>
            <person name="Abdouelleil A."/>
            <person name="Abdulkadir J."/>
            <person name="Abebe A."/>
            <person name="Abera B."/>
            <person name="Abreu J."/>
            <person name="Acer S.C."/>
            <person name="Aftuck L."/>
            <person name="Alexander A."/>
            <person name="An P."/>
            <person name="Anderson E."/>
            <person name="Anderson S."/>
            <person name="Arachi H."/>
            <person name="Azer M."/>
            <person name="Bachantsang P."/>
            <person name="Barry A."/>
            <person name="Bayul T."/>
            <person name="Berlin A."/>
            <person name="Bessette D."/>
            <person name="Bloom T."/>
            <person name="Blye J."/>
            <person name="Boguslavskiy L."/>
            <person name="Bonnet C."/>
            <person name="Boukhgalter B."/>
            <person name="Bourzgui I."/>
            <person name="Brown A."/>
            <person name="Cahill P."/>
            <person name="Channer S."/>
            <person name="Cheshatsang Y."/>
            <person name="Chuda L."/>
            <person name="Citroen M."/>
            <person name="Collymore A."/>
            <person name="Cooke P."/>
            <person name="Costello M."/>
            <person name="D'Aco K."/>
            <person name="Daza R."/>
            <person name="De Haan G."/>
            <person name="DeGray S."/>
            <person name="DeMaso C."/>
            <person name="Dhargay N."/>
            <person name="Dooley K."/>
            <person name="Dooley E."/>
            <person name="Doricent M."/>
            <person name="Dorje P."/>
            <person name="Dorjee K."/>
            <person name="Dupes A."/>
            <person name="Elong R."/>
            <person name="Falk J."/>
            <person name="Farina A."/>
            <person name="Faro S."/>
            <person name="Ferguson D."/>
            <person name="Fisher S."/>
            <person name="Foley C.D."/>
            <person name="Franke A."/>
            <person name="Friedrich D."/>
            <person name="Gadbois L."/>
            <person name="Gearin G."/>
            <person name="Gearin C.R."/>
            <person name="Giannoukos G."/>
            <person name="Goode T."/>
            <person name="Graham J."/>
            <person name="Grandbois E."/>
            <person name="Grewal S."/>
            <person name="Gyaltsen K."/>
            <person name="Hafez N."/>
            <person name="Hagos B."/>
            <person name="Hall J."/>
            <person name="Henson C."/>
            <person name="Hollinger A."/>
            <person name="Honan T."/>
            <person name="Huard M.D."/>
            <person name="Hughes L."/>
            <person name="Hurhula B."/>
            <person name="Husby M.E."/>
            <person name="Kamat A."/>
            <person name="Kanga B."/>
            <person name="Kashin S."/>
            <person name="Khazanovich D."/>
            <person name="Kisner P."/>
            <person name="Lance K."/>
            <person name="Lara M."/>
            <person name="Lee W."/>
            <person name="Lennon N."/>
            <person name="Letendre F."/>
            <person name="LeVine R."/>
            <person name="Lipovsky A."/>
            <person name="Liu X."/>
            <person name="Liu J."/>
            <person name="Liu S."/>
            <person name="Lokyitsang T."/>
            <person name="Lokyitsang Y."/>
            <person name="Lubonja R."/>
            <person name="Lui A."/>
            <person name="MacDonald P."/>
            <person name="Magnisalis V."/>
            <person name="Maru K."/>
            <person name="Matthews C."/>
            <person name="McCusker W."/>
            <person name="McDonough S."/>
            <person name="Mehta T."/>
            <person name="Meldrim J."/>
            <person name="Meneus L."/>
            <person name="Mihai O."/>
            <person name="Mihalev A."/>
            <person name="Mihova T."/>
            <person name="Mittelman R."/>
            <person name="Mlenga V."/>
            <person name="Montmayeur A."/>
            <person name="Mulrain L."/>
            <person name="Navidi A."/>
            <person name="Naylor J."/>
            <person name="Negash T."/>
            <person name="Nguyen T."/>
            <person name="Nguyen N."/>
            <person name="Nicol R."/>
            <person name="Norbu C."/>
            <person name="Norbu N."/>
            <person name="Novod N."/>
            <person name="O'Neill B."/>
            <person name="Osman S."/>
            <person name="Markiewicz E."/>
            <person name="Oyono O.L."/>
            <person name="Patti C."/>
            <person name="Phunkhang P."/>
            <person name="Pierre F."/>
            <person name="Priest M."/>
            <person name="Raghuraman S."/>
            <person name="Rege F."/>
            <person name="Reyes R."/>
            <person name="Rise C."/>
            <person name="Rogov P."/>
            <person name="Ross K."/>
            <person name="Ryan E."/>
            <person name="Settipalli S."/>
            <person name="Shea T."/>
            <person name="Sherpa N."/>
            <person name="Shi L."/>
            <person name="Shih D."/>
            <person name="Sparrow T."/>
            <person name="Spaulding J."/>
            <person name="Stalker J."/>
            <person name="Stange-Thomann N."/>
            <person name="Stavropoulos S."/>
            <person name="Stone C."/>
            <person name="Strader C."/>
            <person name="Tesfaye S."/>
            <person name="Thomson T."/>
            <person name="Thoulutsang Y."/>
            <person name="Thoulutsang D."/>
            <person name="Topham K."/>
            <person name="Topping I."/>
            <person name="Tsamla T."/>
            <person name="Vassiliev H."/>
            <person name="Vo A."/>
            <person name="Wangchuk T."/>
            <person name="Wangdi T."/>
            <person name="Weiand M."/>
            <person name="Wilkinson J."/>
            <person name="Wilson A."/>
            <person name="Yadav S."/>
            <person name="Young G."/>
            <person name="Yu Q."/>
            <person name="Zembek L."/>
            <person name="Zhong D."/>
            <person name="Zimmer A."/>
            <person name="Zwirko Z."/>
            <person name="Jaffe D.B."/>
            <person name="Alvarez P."/>
            <person name="Brockman W."/>
            <person name="Butler J."/>
            <person name="Chin C."/>
            <person name="Gnerre S."/>
            <person name="Grabherr M."/>
            <person name="Kleber M."/>
            <person name="Mauceli E."/>
            <person name="MacCallum I."/>
        </authorList>
    </citation>
    <scope>NUCLEOTIDE SEQUENCE [LARGE SCALE GENOMIC DNA]</scope>
    <source>
        <strain evidence="4">MSH-3 / Tucson 14011-0111.49</strain>
    </source>
</reference>
<keyword evidence="2" id="KW-0472">Membrane</keyword>
<keyword evidence="2" id="KW-1133">Transmembrane helix</keyword>
<feature type="transmembrane region" description="Helical" evidence="2">
    <location>
        <begin position="112"/>
        <end position="134"/>
    </location>
</feature>
<name>B4HD63_DROPE</name>
<dbReference type="HOGENOM" id="CLU_1429405_0_0_1"/>
<feature type="compositionally biased region" description="Low complexity" evidence="1">
    <location>
        <begin position="159"/>
        <end position="190"/>
    </location>
</feature>
<organism evidence="4">
    <name type="scientific">Drosophila persimilis</name>
    <name type="common">Fruit fly</name>
    <dbReference type="NCBI Taxonomy" id="7234"/>
    <lineage>
        <taxon>Eukaryota</taxon>
        <taxon>Metazoa</taxon>
        <taxon>Ecdysozoa</taxon>
        <taxon>Arthropoda</taxon>
        <taxon>Hexapoda</taxon>
        <taxon>Insecta</taxon>
        <taxon>Pterygota</taxon>
        <taxon>Neoptera</taxon>
        <taxon>Endopterygota</taxon>
        <taxon>Diptera</taxon>
        <taxon>Brachycera</taxon>
        <taxon>Muscomorpha</taxon>
        <taxon>Ephydroidea</taxon>
        <taxon>Drosophilidae</taxon>
        <taxon>Drosophila</taxon>
        <taxon>Sophophora</taxon>
    </lineage>
</organism>
<dbReference type="EMBL" id="CH479742">
    <property type="protein sequence ID" value="EDW37682.1"/>
    <property type="molecule type" value="Genomic_DNA"/>
</dbReference>
<dbReference type="AlphaFoldDB" id="B4HD63"/>
<evidence type="ECO:0000313" key="4">
    <source>
        <dbReference type="Proteomes" id="UP000008744"/>
    </source>
</evidence>
<dbReference type="Proteomes" id="UP000008744">
    <property type="component" value="Unassembled WGS sequence"/>
</dbReference>